<protein>
    <recommendedName>
        <fullName evidence="4">UBX domain-containing protein</fullName>
    </recommendedName>
</protein>
<gene>
    <name evidence="2" type="ORF">PPNO1_LOCUS7853</name>
</gene>
<dbReference type="GO" id="GO:0036503">
    <property type="term" value="P:ERAD pathway"/>
    <property type="evidence" value="ECO:0007669"/>
    <property type="project" value="TreeGrafter"/>
</dbReference>
<comment type="caution">
    <text evidence="2">The sequence shown here is derived from an EMBL/GenBank/DDBJ whole genome shotgun (WGS) entry which is preliminary data.</text>
</comment>
<dbReference type="Gene3D" id="3.40.30.10">
    <property type="entry name" value="Glutaredoxin"/>
    <property type="match status" value="1"/>
</dbReference>
<keyword evidence="1" id="KW-0472">Membrane</keyword>
<keyword evidence="1" id="KW-0812">Transmembrane</keyword>
<reference evidence="2" key="1">
    <citation type="submission" date="2022-11" db="EMBL/GenBank/DDBJ databases">
        <authorList>
            <person name="Scott C."/>
            <person name="Bruce N."/>
        </authorList>
    </citation>
    <scope>NUCLEOTIDE SEQUENCE</scope>
</reference>
<name>A0A9P1MCW0_9PEZI</name>
<dbReference type="GO" id="GO:0043130">
    <property type="term" value="F:ubiquitin binding"/>
    <property type="evidence" value="ECO:0007669"/>
    <property type="project" value="TreeGrafter"/>
</dbReference>
<dbReference type="EMBL" id="CALLCH030000017">
    <property type="protein sequence ID" value="CAI4218260.1"/>
    <property type="molecule type" value="Genomic_DNA"/>
</dbReference>
<evidence type="ECO:0000313" key="2">
    <source>
        <dbReference type="EMBL" id="CAI4218260.1"/>
    </source>
</evidence>
<dbReference type="AlphaFoldDB" id="A0A9P1MCW0"/>
<dbReference type="Proteomes" id="UP000838763">
    <property type="component" value="Unassembled WGS sequence"/>
</dbReference>
<sequence length="361" mass="40100">MASDVTERAALSPEQQDALDQYMGVTAQDEQAAIALLGRSEWNIQIAIAKYFDGEGPDPLAEALAAQQAPASSAAAAAREPAPDAAPRIVPQRDRIQRPHFLLTLLFTPFALGYRVASVGIRLALYILSFLPRPIRPTFLTSAMASGFRSTSGRRMLLPADTASRFKREFEEEYGPNELPWFEGGFAQAQDLAKKDLKFLLFVLVSPEHDETEAFTRRPCFRRKLTKSRPRFGLRALLAVDRERARERREAAARAAEEEKRAAQAADDAARTAALREQWRRWRASRVRPEPEAGTKGSVRVALKFSDSAEAYDDAEEPEGYTHEYTFALASLMPRKVYGAGDPGTLREVIGASSNLIMEDL</sequence>
<evidence type="ECO:0008006" key="4">
    <source>
        <dbReference type="Google" id="ProtNLM"/>
    </source>
</evidence>
<accession>A0A9P1MCW0</accession>
<dbReference type="Gene3D" id="1.10.8.10">
    <property type="entry name" value="DNA helicase RuvA subunit, C-terminal domain"/>
    <property type="match status" value="1"/>
</dbReference>
<dbReference type="SUPFAM" id="SSF46934">
    <property type="entry name" value="UBA-like"/>
    <property type="match status" value="1"/>
</dbReference>
<dbReference type="PANTHER" id="PTHR23322:SF1">
    <property type="entry name" value="FAS-ASSOCIATED FACTOR 2"/>
    <property type="match status" value="1"/>
</dbReference>
<proteinExistence type="predicted"/>
<dbReference type="InterPro" id="IPR050730">
    <property type="entry name" value="UBX_domain-protein"/>
</dbReference>
<evidence type="ECO:0000256" key="1">
    <source>
        <dbReference type="SAM" id="Phobius"/>
    </source>
</evidence>
<evidence type="ECO:0000313" key="3">
    <source>
        <dbReference type="Proteomes" id="UP000838763"/>
    </source>
</evidence>
<dbReference type="Pfam" id="PF14555">
    <property type="entry name" value="UBA_4"/>
    <property type="match status" value="1"/>
</dbReference>
<dbReference type="InterPro" id="IPR009060">
    <property type="entry name" value="UBA-like_sf"/>
</dbReference>
<keyword evidence="3" id="KW-1185">Reference proteome</keyword>
<organism evidence="2 3">
    <name type="scientific">Parascedosporium putredinis</name>
    <dbReference type="NCBI Taxonomy" id="1442378"/>
    <lineage>
        <taxon>Eukaryota</taxon>
        <taxon>Fungi</taxon>
        <taxon>Dikarya</taxon>
        <taxon>Ascomycota</taxon>
        <taxon>Pezizomycotina</taxon>
        <taxon>Sordariomycetes</taxon>
        <taxon>Hypocreomycetidae</taxon>
        <taxon>Microascales</taxon>
        <taxon>Microascaceae</taxon>
        <taxon>Parascedosporium</taxon>
    </lineage>
</organism>
<dbReference type="OrthoDB" id="1026733at2759"/>
<dbReference type="PANTHER" id="PTHR23322">
    <property type="entry name" value="FAS-ASSOCIATED PROTEIN"/>
    <property type="match status" value="1"/>
</dbReference>
<feature type="transmembrane region" description="Helical" evidence="1">
    <location>
        <begin position="101"/>
        <end position="128"/>
    </location>
</feature>
<dbReference type="GO" id="GO:0005783">
    <property type="term" value="C:endoplasmic reticulum"/>
    <property type="evidence" value="ECO:0007669"/>
    <property type="project" value="TreeGrafter"/>
</dbReference>
<keyword evidence="1" id="KW-1133">Transmembrane helix</keyword>